<evidence type="ECO:0000313" key="1">
    <source>
        <dbReference type="EMBL" id="KAI4547306.1"/>
    </source>
</evidence>
<name>A0AAD4ULA7_OVIAM</name>
<gene>
    <name evidence="1" type="ORF">MG293_003861</name>
</gene>
<dbReference type="EMBL" id="JAKZEL010000002">
    <property type="protein sequence ID" value="KAI4547306.1"/>
    <property type="molecule type" value="Genomic_DNA"/>
</dbReference>
<proteinExistence type="predicted"/>
<evidence type="ECO:0000313" key="2">
    <source>
        <dbReference type="Proteomes" id="UP001214576"/>
    </source>
</evidence>
<keyword evidence="2" id="KW-1185">Reference proteome</keyword>
<accession>A0AAD4ULA7</accession>
<comment type="caution">
    <text evidence="1">The sequence shown here is derived from an EMBL/GenBank/DDBJ whole genome shotgun (WGS) entry which is preliminary data.</text>
</comment>
<sequence>MVDEPQVLMSHHRAWSNEWLWNTDSFISGEGSSQTAIPSRLAKLFDLVLSGDKLGIHLAVKSFEPTNRQHREIWKIFDRVSGCLTRLEFMELNVVCSYKVCLLKRIQAQSHGYFLMYLNTLISDILPYPSDFT</sequence>
<reference evidence="1" key="1">
    <citation type="submission" date="2022-03" db="EMBL/GenBank/DDBJ databases">
        <title>Genomic analyses of argali, domestic sheep and their hybrids provide insights into chromosomal evolution, heterosis and genetic basis of agronomic traits.</title>
        <authorList>
            <person name="Li M."/>
        </authorList>
    </citation>
    <scope>NUCLEOTIDE SEQUENCE</scope>
    <source>
        <strain evidence="1">CAU-MHL-2022a</strain>
        <tissue evidence="1">Skin</tissue>
    </source>
</reference>
<protein>
    <submittedName>
        <fullName evidence="1">Uncharacterized protein</fullName>
    </submittedName>
</protein>
<dbReference type="AlphaFoldDB" id="A0AAD4ULA7"/>
<dbReference type="Proteomes" id="UP001214576">
    <property type="component" value="Unassembled WGS sequence"/>
</dbReference>
<organism evidence="1 2">
    <name type="scientific">Ovis ammon polii</name>
    <dbReference type="NCBI Taxonomy" id="230172"/>
    <lineage>
        <taxon>Eukaryota</taxon>
        <taxon>Metazoa</taxon>
        <taxon>Chordata</taxon>
        <taxon>Craniata</taxon>
        <taxon>Vertebrata</taxon>
        <taxon>Euteleostomi</taxon>
        <taxon>Mammalia</taxon>
        <taxon>Eutheria</taxon>
        <taxon>Laurasiatheria</taxon>
        <taxon>Artiodactyla</taxon>
        <taxon>Ruminantia</taxon>
        <taxon>Pecora</taxon>
        <taxon>Bovidae</taxon>
        <taxon>Caprinae</taxon>
        <taxon>Ovis</taxon>
    </lineage>
</organism>